<dbReference type="EC" id="2.7.13.3" evidence="3"/>
<dbReference type="InterPro" id="IPR003661">
    <property type="entry name" value="HisK_dim/P_dom"/>
</dbReference>
<dbReference type="SMART" id="SM00387">
    <property type="entry name" value="HATPase_c"/>
    <property type="match status" value="2"/>
</dbReference>
<keyword evidence="7" id="KW-0418">Kinase</keyword>
<protein>
    <recommendedName>
        <fullName evidence="3">histidine kinase</fullName>
        <ecNumber evidence="3">2.7.13.3</ecNumber>
    </recommendedName>
</protein>
<feature type="domain" description="Histidine kinase" evidence="12">
    <location>
        <begin position="441"/>
        <end position="658"/>
    </location>
</feature>
<feature type="transmembrane region" description="Helical" evidence="11">
    <location>
        <begin position="210"/>
        <end position="236"/>
    </location>
</feature>
<evidence type="ECO:0000256" key="8">
    <source>
        <dbReference type="ARBA" id="ARBA00022840"/>
    </source>
</evidence>
<dbReference type="Proteomes" id="UP000293142">
    <property type="component" value="Unassembled WGS sequence"/>
</dbReference>
<feature type="transmembrane region" description="Helical" evidence="11">
    <location>
        <begin position="311"/>
        <end position="332"/>
    </location>
</feature>
<dbReference type="PANTHER" id="PTHR43547:SF2">
    <property type="entry name" value="HYBRID SIGNAL TRANSDUCTION HISTIDINE KINASE C"/>
    <property type="match status" value="1"/>
</dbReference>
<dbReference type="Pfam" id="PF07695">
    <property type="entry name" value="7TMR-DISM_7TM"/>
    <property type="match status" value="1"/>
</dbReference>
<keyword evidence="15" id="KW-1185">Reference proteome</keyword>
<dbReference type="OrthoDB" id="9809348at2"/>
<evidence type="ECO:0000256" key="7">
    <source>
        <dbReference type="ARBA" id="ARBA00022777"/>
    </source>
</evidence>
<evidence type="ECO:0000259" key="13">
    <source>
        <dbReference type="PROSITE" id="PS50110"/>
    </source>
</evidence>
<dbReference type="RefSeq" id="WP_131017716.1">
    <property type="nucleotide sequence ID" value="NZ_SIRE01000030.1"/>
</dbReference>
<feature type="transmembrane region" description="Helical" evidence="11">
    <location>
        <begin position="367"/>
        <end position="387"/>
    </location>
</feature>
<dbReference type="GO" id="GO:0005524">
    <property type="term" value="F:ATP binding"/>
    <property type="evidence" value="ECO:0007669"/>
    <property type="project" value="UniProtKB-KW"/>
</dbReference>
<dbReference type="InterPro" id="IPR004358">
    <property type="entry name" value="Sig_transdc_His_kin-like_C"/>
</dbReference>
<dbReference type="SUPFAM" id="SSF52172">
    <property type="entry name" value="CheY-like"/>
    <property type="match status" value="1"/>
</dbReference>
<comment type="catalytic activity">
    <reaction evidence="1">
        <text>ATP + protein L-histidine = ADP + protein N-phospho-L-histidine.</text>
        <dbReference type="EC" id="2.7.13.3"/>
    </reaction>
</comment>
<keyword evidence="8" id="KW-0067">ATP-binding</keyword>
<evidence type="ECO:0000256" key="11">
    <source>
        <dbReference type="SAM" id="Phobius"/>
    </source>
</evidence>
<evidence type="ECO:0000256" key="4">
    <source>
        <dbReference type="ARBA" id="ARBA00022553"/>
    </source>
</evidence>
<feature type="domain" description="Response regulatory" evidence="13">
    <location>
        <begin position="708"/>
        <end position="824"/>
    </location>
</feature>
<dbReference type="GO" id="GO:0000155">
    <property type="term" value="F:phosphorelay sensor kinase activity"/>
    <property type="evidence" value="ECO:0007669"/>
    <property type="project" value="InterPro"/>
</dbReference>
<evidence type="ECO:0000259" key="12">
    <source>
        <dbReference type="PROSITE" id="PS50109"/>
    </source>
</evidence>
<evidence type="ECO:0000256" key="5">
    <source>
        <dbReference type="ARBA" id="ARBA00022679"/>
    </source>
</evidence>
<dbReference type="GO" id="GO:0005886">
    <property type="term" value="C:plasma membrane"/>
    <property type="evidence" value="ECO:0007669"/>
    <property type="project" value="UniProtKB-SubCell"/>
</dbReference>
<dbReference type="Gene3D" id="3.30.565.10">
    <property type="entry name" value="Histidine kinase-like ATPase, C-terminal domain"/>
    <property type="match status" value="2"/>
</dbReference>
<dbReference type="EMBL" id="SIRE01000030">
    <property type="protein sequence ID" value="TBL70778.1"/>
    <property type="molecule type" value="Genomic_DNA"/>
</dbReference>
<keyword evidence="11" id="KW-0812">Transmembrane</keyword>
<dbReference type="SUPFAM" id="SSF47384">
    <property type="entry name" value="Homodimeric domain of signal transducing histidine kinase"/>
    <property type="match status" value="1"/>
</dbReference>
<dbReference type="SMART" id="SM00448">
    <property type="entry name" value="REC"/>
    <property type="match status" value="1"/>
</dbReference>
<dbReference type="CDD" id="cd16922">
    <property type="entry name" value="HATPase_EvgS-ArcB-TorS-like"/>
    <property type="match status" value="1"/>
</dbReference>
<dbReference type="InterPro" id="IPR003594">
    <property type="entry name" value="HATPase_dom"/>
</dbReference>
<sequence>MMKTNYSQMIKHVALIMLFLVILLGLRWFWFSFFVIPEHPRAIQGVLDLRGFELSRPITLDGEWEFYPERLLSHDDFAQRSAAPWGYMQVPGDWRGGFADAKNDSYGYGTYRLRILVDQPLQQPYAFWVQKIETSSAVEINGRVMAEFGQPAERAELHTPYVTAYTVYYETDAKEIELIVRAANFERPNEGGLIKSVYFGSDAAIDTRRWYSIGFQLVTFLILLLHALYAGILYIFNVREKSFLVFVLLMLSAGISVISDHDNLLLRWIPFDYAWAAKIRLLSYMWLSFFMLLMARILAAYRPGTRWFQAYSGVLFLYSVFIAAAPIQLVFYSVGYKVFSFLYLAPLVWFVYMIGRMTFQNQRDAHFILFAATSVLSSVIWGVVNYNAEVTRMYYPIDVIAAIIGFSSFWFKKYFRHSEENFKLTAQLKRADKLKDQFLANTSHELRTPLHGIMNIAQTMLIREKDELDGKRSKDTELLLTISRRMSHMLDDLLDIARLQDKRILLKPEPLRLQSVVSGVMGMLEYMTERKPVRLQMEIAEQVPPVWADEKRLVQILFNLVHNALKYTDEGTVAVTAEVIGEAAVIHVKDTGIGMDEPTQARIFMPYEQGPRGAGESGGIGLGLSICKQLVELHGSELTVNSEPDKGTVFSFALPLAGEHPQQQIAAARTAEENDEGTAEGLFAPYKLDNRWPALQPVLLSLHGQKPNILAVDDDPVNLKVLESILSTDEYYIQPAASALEALELLRTASWDLLIVDVMMPHMSGYELTRKVRELFSTSELPILLLTARGEPADIYAGFLSGANDYVTKPADALELKYRVWSLTALKQSVNERLRMEAAYLQAQIHPHFLFNTLNSIMALSDIDTEKMQQLGEAFISYLQVSFDMLNSGERVPLSYELELVRSYLYIEQERFGQRVSVEWEVDPDVSLAIPPLTLQPLVENAVNHGLLSKSKGGRLLIRIVRQDGAVLFEVADNGIGIRQDTISHLLDYKVKDSGGIGLSNTHRRLAQMYGKGLTIESKPGEGTKVFFCIPDETGQV</sequence>
<evidence type="ECO:0000256" key="2">
    <source>
        <dbReference type="ARBA" id="ARBA00004651"/>
    </source>
</evidence>
<dbReference type="InterPro" id="IPR001789">
    <property type="entry name" value="Sig_transdc_resp-reg_receiver"/>
</dbReference>
<dbReference type="InterPro" id="IPR011623">
    <property type="entry name" value="7TMR_DISM_rcpt_extracell_dom1"/>
</dbReference>
<dbReference type="InterPro" id="IPR010559">
    <property type="entry name" value="Sig_transdc_His_kin_internal"/>
</dbReference>
<dbReference type="PRINTS" id="PR00344">
    <property type="entry name" value="BCTRLSENSOR"/>
</dbReference>
<dbReference type="Pfam" id="PF00512">
    <property type="entry name" value="HisKA"/>
    <property type="match status" value="1"/>
</dbReference>
<dbReference type="InterPro" id="IPR036890">
    <property type="entry name" value="HATPase_C_sf"/>
</dbReference>
<dbReference type="Pfam" id="PF06580">
    <property type="entry name" value="His_kinase"/>
    <property type="match status" value="1"/>
</dbReference>
<name>A0A4V2J3A0_9BACL</name>
<accession>A0A4V2J3A0</accession>
<dbReference type="PROSITE" id="PS50109">
    <property type="entry name" value="HIS_KIN"/>
    <property type="match status" value="2"/>
</dbReference>
<dbReference type="PANTHER" id="PTHR43547">
    <property type="entry name" value="TWO-COMPONENT HISTIDINE KINASE"/>
    <property type="match status" value="1"/>
</dbReference>
<dbReference type="Gene3D" id="3.40.50.2300">
    <property type="match status" value="1"/>
</dbReference>
<dbReference type="CDD" id="cd00082">
    <property type="entry name" value="HisKA"/>
    <property type="match status" value="1"/>
</dbReference>
<dbReference type="Gene3D" id="1.10.287.130">
    <property type="match status" value="1"/>
</dbReference>
<feature type="domain" description="Histidine kinase" evidence="12">
    <location>
        <begin position="845"/>
        <end position="1034"/>
    </location>
</feature>
<evidence type="ECO:0000313" key="14">
    <source>
        <dbReference type="EMBL" id="TBL70778.1"/>
    </source>
</evidence>
<dbReference type="Pfam" id="PF02518">
    <property type="entry name" value="HATPase_c"/>
    <property type="match status" value="2"/>
</dbReference>
<keyword evidence="5" id="KW-0808">Transferase</keyword>
<keyword evidence="6" id="KW-0547">Nucleotide-binding</keyword>
<dbReference type="InterPro" id="IPR011006">
    <property type="entry name" value="CheY-like_superfamily"/>
</dbReference>
<keyword evidence="9" id="KW-0902">Two-component regulatory system</keyword>
<dbReference type="SUPFAM" id="SSF49785">
    <property type="entry name" value="Galactose-binding domain-like"/>
    <property type="match status" value="1"/>
</dbReference>
<dbReference type="SUPFAM" id="SSF55874">
    <property type="entry name" value="ATPase domain of HSP90 chaperone/DNA topoisomerase II/histidine kinase"/>
    <property type="match status" value="2"/>
</dbReference>
<dbReference type="Gene3D" id="2.60.120.260">
    <property type="entry name" value="Galactose-binding domain-like"/>
    <property type="match status" value="1"/>
</dbReference>
<feature type="transmembrane region" description="Helical" evidence="11">
    <location>
        <begin position="279"/>
        <end position="299"/>
    </location>
</feature>
<dbReference type="InterPro" id="IPR005467">
    <property type="entry name" value="His_kinase_dom"/>
</dbReference>
<feature type="transmembrane region" description="Helical" evidence="11">
    <location>
        <begin position="338"/>
        <end position="355"/>
    </location>
</feature>
<evidence type="ECO:0000256" key="10">
    <source>
        <dbReference type="PROSITE-ProRule" id="PRU00169"/>
    </source>
</evidence>
<evidence type="ECO:0000313" key="15">
    <source>
        <dbReference type="Proteomes" id="UP000293142"/>
    </source>
</evidence>
<evidence type="ECO:0000256" key="1">
    <source>
        <dbReference type="ARBA" id="ARBA00000085"/>
    </source>
</evidence>
<feature type="modified residue" description="4-aspartylphosphate" evidence="10">
    <location>
        <position position="757"/>
    </location>
</feature>
<comment type="caution">
    <text evidence="14">The sequence shown here is derived from an EMBL/GenBank/DDBJ whole genome shotgun (WGS) entry which is preliminary data.</text>
</comment>
<feature type="transmembrane region" description="Helical" evidence="11">
    <location>
        <begin position="12"/>
        <end position="31"/>
    </location>
</feature>
<dbReference type="AlphaFoldDB" id="A0A4V2J3A0"/>
<gene>
    <name evidence="14" type="ORF">EYB31_32685</name>
</gene>
<evidence type="ECO:0000256" key="6">
    <source>
        <dbReference type="ARBA" id="ARBA00022741"/>
    </source>
</evidence>
<keyword evidence="4 10" id="KW-0597">Phosphoprotein</keyword>
<evidence type="ECO:0000256" key="3">
    <source>
        <dbReference type="ARBA" id="ARBA00012438"/>
    </source>
</evidence>
<dbReference type="SMART" id="SM00388">
    <property type="entry name" value="HisKA"/>
    <property type="match status" value="1"/>
</dbReference>
<dbReference type="InterPro" id="IPR008979">
    <property type="entry name" value="Galactose-bd-like_sf"/>
</dbReference>
<evidence type="ECO:0000256" key="9">
    <source>
        <dbReference type="ARBA" id="ARBA00023012"/>
    </source>
</evidence>
<feature type="transmembrane region" description="Helical" evidence="11">
    <location>
        <begin position="243"/>
        <end position="259"/>
    </location>
</feature>
<reference evidence="14 15" key="1">
    <citation type="submission" date="2019-02" db="EMBL/GenBank/DDBJ databases">
        <title>Paenibacillus sp. nov., isolated from surface-sterilized tissue of Thalictrum simplex L.</title>
        <authorList>
            <person name="Tuo L."/>
        </authorList>
    </citation>
    <scope>NUCLEOTIDE SEQUENCE [LARGE SCALE GENOMIC DNA]</scope>
    <source>
        <strain evidence="14 15">N2SHLJ1</strain>
    </source>
</reference>
<keyword evidence="11" id="KW-1133">Transmembrane helix</keyword>
<keyword evidence="11" id="KW-0472">Membrane</keyword>
<proteinExistence type="predicted"/>
<dbReference type="Pfam" id="PF00072">
    <property type="entry name" value="Response_reg"/>
    <property type="match status" value="1"/>
</dbReference>
<dbReference type="PROSITE" id="PS50110">
    <property type="entry name" value="RESPONSE_REGULATORY"/>
    <property type="match status" value="1"/>
</dbReference>
<dbReference type="InterPro" id="IPR036097">
    <property type="entry name" value="HisK_dim/P_sf"/>
</dbReference>
<comment type="subcellular location">
    <subcellularLocation>
        <location evidence="2">Cell membrane</location>
        <topology evidence="2">Multi-pass membrane protein</topology>
    </subcellularLocation>
</comment>
<organism evidence="14 15">
    <name type="scientific">Paenibacillus thalictri</name>
    <dbReference type="NCBI Taxonomy" id="2527873"/>
    <lineage>
        <taxon>Bacteria</taxon>
        <taxon>Bacillati</taxon>
        <taxon>Bacillota</taxon>
        <taxon>Bacilli</taxon>
        <taxon>Bacillales</taxon>
        <taxon>Paenibacillaceae</taxon>
        <taxon>Paenibacillus</taxon>
    </lineage>
</organism>
<dbReference type="FunFam" id="3.30.565.10:FF:000006">
    <property type="entry name" value="Sensor histidine kinase WalK"/>
    <property type="match status" value="1"/>
</dbReference>